<evidence type="ECO:0000313" key="1">
    <source>
        <dbReference type="EMBL" id="KZP04392.1"/>
    </source>
</evidence>
<protein>
    <submittedName>
        <fullName evidence="1">Uncharacterized protein</fullName>
    </submittedName>
</protein>
<dbReference type="Proteomes" id="UP000076532">
    <property type="component" value="Unassembled WGS sequence"/>
</dbReference>
<gene>
    <name evidence="1" type="ORF">FIBSPDRAFT_404984</name>
</gene>
<organism evidence="1 2">
    <name type="scientific">Athelia psychrophila</name>
    <dbReference type="NCBI Taxonomy" id="1759441"/>
    <lineage>
        <taxon>Eukaryota</taxon>
        <taxon>Fungi</taxon>
        <taxon>Dikarya</taxon>
        <taxon>Basidiomycota</taxon>
        <taxon>Agaricomycotina</taxon>
        <taxon>Agaricomycetes</taxon>
        <taxon>Agaricomycetidae</taxon>
        <taxon>Atheliales</taxon>
        <taxon>Atheliaceae</taxon>
        <taxon>Athelia</taxon>
    </lineage>
</organism>
<dbReference type="AlphaFoldDB" id="A0A167UWW6"/>
<evidence type="ECO:0000313" key="2">
    <source>
        <dbReference type="Proteomes" id="UP000076532"/>
    </source>
</evidence>
<dbReference type="OrthoDB" id="3217871at2759"/>
<name>A0A167UWW6_9AGAM</name>
<dbReference type="EMBL" id="KV417927">
    <property type="protein sequence ID" value="KZP04392.1"/>
    <property type="molecule type" value="Genomic_DNA"/>
</dbReference>
<proteinExistence type="predicted"/>
<keyword evidence="2" id="KW-1185">Reference proteome</keyword>
<sequence length="227" mass="25669">MPLPVLSAFLRLGSKYDIQKLNIQARKKLFQNFPSTLAADDASDTHFDGIEKPKADPYIELLLIARSAGLLSIIPRVLYECCEKYSASQIQNGFSINGTTVRLSLDEQVTLFAGHRAMRDALADTTYKWLHKYKTEVANGNCTEPASCHTICPNVYFDMFTSKWAPAGLDTWEWPSEMLTGELCEHCAAAAPIKHAAGREQFWEQLPGFFDLPPWDELLKEREECEF</sequence>
<reference evidence="1 2" key="1">
    <citation type="journal article" date="2016" name="Mol. Biol. Evol.">
        <title>Comparative Genomics of Early-Diverging Mushroom-Forming Fungi Provides Insights into the Origins of Lignocellulose Decay Capabilities.</title>
        <authorList>
            <person name="Nagy L.G."/>
            <person name="Riley R."/>
            <person name="Tritt A."/>
            <person name="Adam C."/>
            <person name="Daum C."/>
            <person name="Floudas D."/>
            <person name="Sun H."/>
            <person name="Yadav J.S."/>
            <person name="Pangilinan J."/>
            <person name="Larsson K.H."/>
            <person name="Matsuura K."/>
            <person name="Barry K."/>
            <person name="Labutti K."/>
            <person name="Kuo R."/>
            <person name="Ohm R.A."/>
            <person name="Bhattacharya S.S."/>
            <person name="Shirouzu T."/>
            <person name="Yoshinaga Y."/>
            <person name="Martin F.M."/>
            <person name="Grigoriev I.V."/>
            <person name="Hibbett D.S."/>
        </authorList>
    </citation>
    <scope>NUCLEOTIDE SEQUENCE [LARGE SCALE GENOMIC DNA]</scope>
    <source>
        <strain evidence="1 2">CBS 109695</strain>
    </source>
</reference>
<accession>A0A167UWW6</accession>